<dbReference type="SUPFAM" id="SSF54648">
    <property type="entry name" value="DLC"/>
    <property type="match status" value="1"/>
</dbReference>
<comment type="caution">
    <text evidence="2">The sequence shown here is derived from an EMBL/GenBank/DDBJ whole genome shotgun (WGS) entry which is preliminary data.</text>
</comment>
<dbReference type="GO" id="GO:0007017">
    <property type="term" value="P:microtubule-based process"/>
    <property type="evidence" value="ECO:0007669"/>
    <property type="project" value="InterPro"/>
</dbReference>
<dbReference type="InterPro" id="IPR037177">
    <property type="entry name" value="DLC_sf"/>
</dbReference>
<dbReference type="AlphaFoldDB" id="A0A5N6MN38"/>
<dbReference type="OrthoDB" id="10033309at2759"/>
<feature type="region of interest" description="Disordered" evidence="1">
    <location>
        <begin position="1"/>
        <end position="42"/>
    </location>
</feature>
<keyword evidence="3" id="KW-1185">Reference proteome</keyword>
<sequence>MSEARKKSLISVTPPAKSMPFADDRKTNASPPSISTTSGSRKVVIKSADMKEEMQSEAAFEDLSVEKDVAEQIKKEFDKNHGPTWHCIVGKNFGMAKHESSGLHNKSELPKIMAGTSRAGGSQRPGRSPTPPGSPGSDQDIADILDSHPFLQFPLRTDAHRRLGRLITRPIEVPRAIDWDVLRLLGKYQRVVTIIGVDTPWRRFFDGGFLSAYREITYEFFCTFRFLHPQTSGPCQHPGQIQFRLGGELHRMTLPDTVLYGRIEAIRSYKWDMVYG</sequence>
<evidence type="ECO:0000256" key="1">
    <source>
        <dbReference type="SAM" id="MobiDB-lite"/>
    </source>
</evidence>
<gene>
    <name evidence="2" type="ORF">E3N88_30752</name>
</gene>
<organism evidence="2 3">
    <name type="scientific">Mikania micrantha</name>
    <name type="common">bitter vine</name>
    <dbReference type="NCBI Taxonomy" id="192012"/>
    <lineage>
        <taxon>Eukaryota</taxon>
        <taxon>Viridiplantae</taxon>
        <taxon>Streptophyta</taxon>
        <taxon>Embryophyta</taxon>
        <taxon>Tracheophyta</taxon>
        <taxon>Spermatophyta</taxon>
        <taxon>Magnoliopsida</taxon>
        <taxon>eudicotyledons</taxon>
        <taxon>Gunneridae</taxon>
        <taxon>Pentapetalae</taxon>
        <taxon>asterids</taxon>
        <taxon>campanulids</taxon>
        <taxon>Asterales</taxon>
        <taxon>Asteraceae</taxon>
        <taxon>Asteroideae</taxon>
        <taxon>Heliantheae alliance</taxon>
        <taxon>Eupatorieae</taxon>
        <taxon>Mikania</taxon>
    </lineage>
</organism>
<dbReference type="GO" id="GO:0045505">
    <property type="term" value="F:dynein intermediate chain binding"/>
    <property type="evidence" value="ECO:0007669"/>
    <property type="project" value="TreeGrafter"/>
</dbReference>
<dbReference type="Gene3D" id="3.30.740.10">
    <property type="entry name" value="Protein Inhibitor Of Neuronal Nitric Oxide Synthase"/>
    <property type="match status" value="1"/>
</dbReference>
<dbReference type="PANTHER" id="PTHR11886:SF35">
    <property type="entry name" value="DYNEIN LIGHT CHAIN"/>
    <property type="match status" value="1"/>
</dbReference>
<evidence type="ECO:0008006" key="4">
    <source>
        <dbReference type="Google" id="ProtNLM"/>
    </source>
</evidence>
<accession>A0A5N6MN38</accession>
<feature type="region of interest" description="Disordered" evidence="1">
    <location>
        <begin position="115"/>
        <end position="141"/>
    </location>
</feature>
<dbReference type="PANTHER" id="PTHR11886">
    <property type="entry name" value="DYNEIN LIGHT CHAIN"/>
    <property type="match status" value="1"/>
</dbReference>
<feature type="compositionally biased region" description="Polar residues" evidence="1">
    <location>
        <begin position="28"/>
        <end position="40"/>
    </location>
</feature>
<dbReference type="InterPro" id="IPR001372">
    <property type="entry name" value="Dynein_light_chain_typ-1/2"/>
</dbReference>
<dbReference type="Proteomes" id="UP000326396">
    <property type="component" value="Linkage Group LG5"/>
</dbReference>
<evidence type="ECO:0000313" key="3">
    <source>
        <dbReference type="Proteomes" id="UP000326396"/>
    </source>
</evidence>
<evidence type="ECO:0000313" key="2">
    <source>
        <dbReference type="EMBL" id="KAD3641528.1"/>
    </source>
</evidence>
<dbReference type="GO" id="GO:0005868">
    <property type="term" value="C:cytoplasmic dynein complex"/>
    <property type="evidence" value="ECO:0007669"/>
    <property type="project" value="TreeGrafter"/>
</dbReference>
<protein>
    <recommendedName>
        <fullName evidence="4">Dynein light chain</fullName>
    </recommendedName>
</protein>
<name>A0A5N6MN38_9ASTR</name>
<proteinExistence type="predicted"/>
<reference evidence="2 3" key="1">
    <citation type="submission" date="2019-05" db="EMBL/GenBank/DDBJ databases">
        <title>Mikania micrantha, genome provides insights into the molecular mechanism of rapid growth.</title>
        <authorList>
            <person name="Liu B."/>
        </authorList>
    </citation>
    <scope>NUCLEOTIDE SEQUENCE [LARGE SCALE GENOMIC DNA]</scope>
    <source>
        <strain evidence="2">NLD-2019</strain>
        <tissue evidence="2">Leaf</tissue>
    </source>
</reference>
<dbReference type="Pfam" id="PF01221">
    <property type="entry name" value="Dynein_light"/>
    <property type="match status" value="1"/>
</dbReference>
<dbReference type="EMBL" id="SZYD01000015">
    <property type="protein sequence ID" value="KAD3641528.1"/>
    <property type="molecule type" value="Genomic_DNA"/>
</dbReference>
<dbReference type="SMART" id="SM01375">
    <property type="entry name" value="Dynein_light"/>
    <property type="match status" value="1"/>
</dbReference>